<comment type="caution">
    <text evidence="1">The sequence shown here is derived from an EMBL/GenBank/DDBJ whole genome shotgun (WGS) entry which is preliminary data.</text>
</comment>
<evidence type="ECO:0000313" key="1">
    <source>
        <dbReference type="EMBL" id="GLY81571.1"/>
    </source>
</evidence>
<dbReference type="RefSeq" id="WP_285636192.1">
    <property type="nucleotide sequence ID" value="NZ_BSTJ01000020.1"/>
</dbReference>
<reference evidence="1" key="1">
    <citation type="submission" date="2023-03" db="EMBL/GenBank/DDBJ databases">
        <title>Actinoallomurus iriomotensis NBRC 103681.</title>
        <authorList>
            <person name="Ichikawa N."/>
            <person name="Sato H."/>
            <person name="Tonouchi N."/>
        </authorList>
    </citation>
    <scope>NUCLEOTIDE SEQUENCE</scope>
    <source>
        <strain evidence="1">NBRC 103681</strain>
    </source>
</reference>
<dbReference type="Proteomes" id="UP001165135">
    <property type="component" value="Unassembled WGS sequence"/>
</dbReference>
<gene>
    <name evidence="1" type="ORF">Airi01_098380</name>
</gene>
<evidence type="ECO:0000313" key="2">
    <source>
        <dbReference type="Proteomes" id="UP001165135"/>
    </source>
</evidence>
<proteinExistence type="predicted"/>
<dbReference type="AlphaFoldDB" id="A0A9W6RTH3"/>
<dbReference type="EMBL" id="BSTJ01000020">
    <property type="protein sequence ID" value="GLY81571.1"/>
    <property type="molecule type" value="Genomic_DNA"/>
</dbReference>
<organism evidence="1 2">
    <name type="scientific">Actinoallomurus iriomotensis</name>
    <dbReference type="NCBI Taxonomy" id="478107"/>
    <lineage>
        <taxon>Bacteria</taxon>
        <taxon>Bacillati</taxon>
        <taxon>Actinomycetota</taxon>
        <taxon>Actinomycetes</taxon>
        <taxon>Streptosporangiales</taxon>
        <taxon>Thermomonosporaceae</taxon>
        <taxon>Actinoallomurus</taxon>
    </lineage>
</organism>
<sequence>MAAATHCALCKAPFDFWADTELFGYDARGTTVEAHSECDADVLAVYMDGEHPVSVLNSYGVVPLA</sequence>
<protein>
    <submittedName>
        <fullName evidence="1">Uncharacterized protein</fullName>
    </submittedName>
</protein>
<name>A0A9W6RTH3_9ACTN</name>
<accession>A0A9W6RTH3</accession>